<proteinExistence type="predicted"/>
<dbReference type="PROSITE" id="PS51186">
    <property type="entry name" value="GNAT"/>
    <property type="match status" value="1"/>
</dbReference>
<dbReference type="InterPro" id="IPR041496">
    <property type="entry name" value="YitH/HolE_GNAT"/>
</dbReference>
<sequence length="281" mass="31285">MNLTKLEIDDIPGLIELTASMGWDYDTDELKTIMSSGIIYGHKNEDGKIISSAAIVEYDSKLAWIGIVSVNEEYRGLGLGRIVTQKCIESVSNNVTSMLIATEEGKPMYEKMGFVTRDCIHKFLCDQYVFKGTVNVSNYSIMPMEKKDLTQVLKIDKDAFGVDRKNLLINRIAQSKDSLVVKNIDGEIIGYGLTVLGPVNLILGPIVANNPETATLILNHLIKSYEGKYRIDVPSGNEKFMSYLKERGFVQVSQPPIMINNSMQLPPRNNTYFGIVAQAFG</sequence>
<evidence type="ECO:0000313" key="2">
    <source>
        <dbReference type="EMBL" id="MBP0725311.1"/>
    </source>
</evidence>
<evidence type="ECO:0000313" key="3">
    <source>
        <dbReference type="Proteomes" id="UP000682134"/>
    </source>
</evidence>
<keyword evidence="3" id="KW-1185">Reference proteome</keyword>
<dbReference type="InterPro" id="IPR000182">
    <property type="entry name" value="GNAT_dom"/>
</dbReference>
<evidence type="ECO:0000259" key="1">
    <source>
        <dbReference type="PROSITE" id="PS51186"/>
    </source>
</evidence>
<dbReference type="AlphaFoldDB" id="A0A940SJB7"/>
<organism evidence="2 3">
    <name type="scientific">Gottfriedia endophytica</name>
    <dbReference type="NCBI Taxonomy" id="2820819"/>
    <lineage>
        <taxon>Bacteria</taxon>
        <taxon>Bacillati</taxon>
        <taxon>Bacillota</taxon>
        <taxon>Bacilli</taxon>
        <taxon>Bacillales</taxon>
        <taxon>Bacillaceae</taxon>
        <taxon>Gottfriedia</taxon>
    </lineage>
</organism>
<dbReference type="InterPro" id="IPR052729">
    <property type="entry name" value="Acyl/Acetyltrans_Enzymes"/>
</dbReference>
<dbReference type="CDD" id="cd04301">
    <property type="entry name" value="NAT_SF"/>
    <property type="match status" value="1"/>
</dbReference>
<name>A0A940SJB7_9BACI</name>
<dbReference type="Proteomes" id="UP000682134">
    <property type="component" value="Unassembled WGS sequence"/>
</dbReference>
<dbReference type="Pfam" id="PF00583">
    <property type="entry name" value="Acetyltransf_1"/>
    <property type="match status" value="1"/>
</dbReference>
<keyword evidence="2" id="KW-0012">Acyltransferase</keyword>
<protein>
    <submittedName>
        <fullName evidence="2">GNAT family N-acetyltransferase</fullName>
        <ecNumber evidence="2">2.3.1.-</ecNumber>
    </submittedName>
</protein>
<gene>
    <name evidence="2" type="ORF">J5Y03_08920</name>
</gene>
<feature type="domain" description="N-acetyltransferase" evidence="1">
    <location>
        <begin position="1"/>
        <end position="135"/>
    </location>
</feature>
<dbReference type="Gene3D" id="3.40.630.30">
    <property type="match status" value="1"/>
</dbReference>
<dbReference type="EMBL" id="JAGIYQ010000005">
    <property type="protein sequence ID" value="MBP0725311.1"/>
    <property type="molecule type" value="Genomic_DNA"/>
</dbReference>
<accession>A0A940SJB7</accession>
<dbReference type="EC" id="2.3.1.-" evidence="2"/>
<dbReference type="InterPro" id="IPR016181">
    <property type="entry name" value="Acyl_CoA_acyltransferase"/>
</dbReference>
<dbReference type="GO" id="GO:0016747">
    <property type="term" value="F:acyltransferase activity, transferring groups other than amino-acyl groups"/>
    <property type="evidence" value="ECO:0007669"/>
    <property type="project" value="InterPro"/>
</dbReference>
<dbReference type="Pfam" id="PF18014">
    <property type="entry name" value="Acetyltransf_18"/>
    <property type="match status" value="1"/>
</dbReference>
<dbReference type="SUPFAM" id="SSF55729">
    <property type="entry name" value="Acyl-CoA N-acyltransferases (Nat)"/>
    <property type="match status" value="1"/>
</dbReference>
<dbReference type="Gene3D" id="3.40.630.90">
    <property type="match status" value="1"/>
</dbReference>
<keyword evidence="2" id="KW-0808">Transferase</keyword>
<dbReference type="PANTHER" id="PTHR47237">
    <property type="entry name" value="SLL0310 PROTEIN"/>
    <property type="match status" value="1"/>
</dbReference>
<dbReference type="PANTHER" id="PTHR47237:SF2">
    <property type="entry name" value="BLL4206 PROTEIN"/>
    <property type="match status" value="1"/>
</dbReference>
<reference evidence="2" key="1">
    <citation type="submission" date="2021-04" db="EMBL/GenBank/DDBJ databases">
        <title>Genome seq and assembly of Bacillus sp.</title>
        <authorList>
            <person name="Chhetri G."/>
        </authorList>
    </citation>
    <scope>NUCLEOTIDE SEQUENCE</scope>
    <source>
        <strain evidence="2">RG28</strain>
    </source>
</reference>
<comment type="caution">
    <text evidence="2">The sequence shown here is derived from an EMBL/GenBank/DDBJ whole genome shotgun (WGS) entry which is preliminary data.</text>
</comment>